<protein>
    <submittedName>
        <fullName evidence="2">Uncharacterized protein</fullName>
    </submittedName>
</protein>
<organism evidence="2">
    <name type="scientific">Salmonella enteritidis</name>
    <dbReference type="NCBI Taxonomy" id="149539"/>
    <lineage>
        <taxon>Bacteria</taxon>
        <taxon>Pseudomonadati</taxon>
        <taxon>Pseudomonadota</taxon>
        <taxon>Gammaproteobacteria</taxon>
        <taxon>Enterobacterales</taxon>
        <taxon>Enterobacteriaceae</taxon>
        <taxon>Salmonella</taxon>
    </lineage>
</organism>
<keyword evidence="2" id="KW-0614">Plasmid</keyword>
<proteinExistence type="predicted"/>
<sequence length="33" mass="4052">MYPRKVRLRRTGRSAAADRQRQLRHQAQWPYTP</sequence>
<evidence type="ECO:0000313" key="2">
    <source>
        <dbReference type="EMBL" id="AFR24450.1"/>
    </source>
</evidence>
<dbReference type="AlphaFoldDB" id="T1PXX6"/>
<geneLocation type="plasmid" evidence="2">
    <name>pS1400_89</name>
</geneLocation>
<evidence type="ECO:0000256" key="1">
    <source>
        <dbReference type="SAM" id="MobiDB-lite"/>
    </source>
</evidence>
<feature type="region of interest" description="Disordered" evidence="1">
    <location>
        <begin position="1"/>
        <end position="33"/>
    </location>
</feature>
<name>T1PXX6_SALEN</name>
<accession>T1PXX6</accession>
<reference evidence="2" key="1">
    <citation type="submission" date="2011-09" db="EMBL/GenBank/DDBJ databases">
        <title>Acquisition of an 89kb plasmid in Salmonella enterica Enteritidis confers increased invasiveness and promotes the growth of SE in eggs.</title>
        <authorList>
            <person name="Coward C."/>
            <person name="Sait L."/>
            <person name="Cogan T."/>
            <person name="Humphrey T.J."/>
            <person name="Maskell D.J."/>
        </authorList>
    </citation>
    <scope>NUCLEOTIDE SEQUENCE</scope>
    <source>
        <strain evidence="2">S1400/94</strain>
        <plasmid evidence="2">pS1400_89</plasmid>
    </source>
</reference>
<feature type="compositionally biased region" description="Basic residues" evidence="1">
    <location>
        <begin position="1"/>
        <end position="12"/>
    </location>
</feature>
<gene>
    <name evidence="2" type="ORF">pS1400_89_0066</name>
</gene>
<dbReference type="EMBL" id="JN796410">
    <property type="protein sequence ID" value="AFR24450.1"/>
    <property type="molecule type" value="Genomic_DNA"/>
</dbReference>